<feature type="transmembrane region" description="Helical" evidence="5">
    <location>
        <begin position="384"/>
        <end position="404"/>
    </location>
</feature>
<evidence type="ECO:0000256" key="2">
    <source>
        <dbReference type="ARBA" id="ARBA00022692"/>
    </source>
</evidence>
<sequence length="493" mass="55351">MSNEPSVKIAEDSKENSHEGQFNLEGILSELGSFGKYQILLLLLLAFRDSFLSMCNYNYVFTAAEVRYRCHVPECEDRVTGYNSSWTAYTIGDYSNQCYRMAPLQGPPVNITQENQQWFTKDAALSLDRCSPEDFARDKSVPCKKLVYEDYNSIVAEFDLGCQPWKRAMVGTVHNLGLVFSYVLCGFVSDRLAEVLLRQLLDAAVAGVPRDSSRLREREHALETVTQKRRVVFSCLWDILSSLGSAFFGIIAWKIPYWRHLMRAIYAPLLIVVFYIFLVDEGVRWLLAHNKTDKAVKVLNKVAKINNITLSQKAKAMLNKISEERKSCELGPPAPPREPTLLSDLHSRTIIMRVVLIAACFTCSTFVLNGTIINSTNISGNKYINFSAMSLVDVPTRIITALTLTRFGRKAPICVAYTLCAVFFITSAFVPKSIWWASVLFYLTGKMCSSYGVFSLWVVAFEVFPTTSRNSLTNLASTVGRLGSVLAPQTPLL</sequence>
<feature type="transmembrane region" description="Helical" evidence="5">
    <location>
        <begin position="411"/>
        <end position="430"/>
    </location>
</feature>
<dbReference type="STRING" id="104452.A0A0L7KYX8"/>
<keyword evidence="7" id="KW-1185">Reference proteome</keyword>
<proteinExistence type="predicted"/>
<organism evidence="6 7">
    <name type="scientific">Operophtera brumata</name>
    <name type="common">Winter moth</name>
    <name type="synonym">Phalaena brumata</name>
    <dbReference type="NCBI Taxonomy" id="104452"/>
    <lineage>
        <taxon>Eukaryota</taxon>
        <taxon>Metazoa</taxon>
        <taxon>Ecdysozoa</taxon>
        <taxon>Arthropoda</taxon>
        <taxon>Hexapoda</taxon>
        <taxon>Insecta</taxon>
        <taxon>Pterygota</taxon>
        <taxon>Neoptera</taxon>
        <taxon>Endopterygota</taxon>
        <taxon>Lepidoptera</taxon>
        <taxon>Glossata</taxon>
        <taxon>Ditrysia</taxon>
        <taxon>Geometroidea</taxon>
        <taxon>Geometridae</taxon>
        <taxon>Larentiinae</taxon>
        <taxon>Operophtera</taxon>
    </lineage>
</organism>
<feature type="transmembrane region" description="Helical" evidence="5">
    <location>
        <begin position="231"/>
        <end position="253"/>
    </location>
</feature>
<dbReference type="AlphaFoldDB" id="A0A0L7KYX8"/>
<keyword evidence="4 5" id="KW-0472">Membrane</keyword>
<comment type="caution">
    <text evidence="6">The sequence shown here is derived from an EMBL/GenBank/DDBJ whole genome shotgun (WGS) entry which is preliminary data.</text>
</comment>
<evidence type="ECO:0000256" key="5">
    <source>
        <dbReference type="SAM" id="Phobius"/>
    </source>
</evidence>
<comment type="subcellular location">
    <subcellularLocation>
        <location evidence="1">Membrane</location>
        <topology evidence="1">Multi-pass membrane protein</topology>
    </subcellularLocation>
</comment>
<feature type="transmembrane region" description="Helical" evidence="5">
    <location>
        <begin position="350"/>
        <end position="372"/>
    </location>
</feature>
<dbReference type="EMBL" id="JTDY01004270">
    <property type="protein sequence ID" value="KOB68355.1"/>
    <property type="molecule type" value="Genomic_DNA"/>
</dbReference>
<feature type="transmembrane region" description="Helical" evidence="5">
    <location>
        <begin position="436"/>
        <end position="461"/>
    </location>
</feature>
<evidence type="ECO:0000256" key="1">
    <source>
        <dbReference type="ARBA" id="ARBA00004141"/>
    </source>
</evidence>
<evidence type="ECO:0000313" key="6">
    <source>
        <dbReference type="EMBL" id="KOB68355.1"/>
    </source>
</evidence>
<feature type="transmembrane region" description="Helical" evidence="5">
    <location>
        <begin position="265"/>
        <end position="287"/>
    </location>
</feature>
<dbReference type="SUPFAM" id="SSF103473">
    <property type="entry name" value="MFS general substrate transporter"/>
    <property type="match status" value="1"/>
</dbReference>
<gene>
    <name evidence="6" type="ORF">OBRU01_18388</name>
</gene>
<dbReference type="Gene3D" id="1.20.1250.20">
    <property type="entry name" value="MFS general substrate transporter like domains"/>
    <property type="match status" value="1"/>
</dbReference>
<feature type="non-terminal residue" evidence="6">
    <location>
        <position position="493"/>
    </location>
</feature>
<name>A0A0L7KYX8_OPEBR</name>
<keyword evidence="2 5" id="KW-0812">Transmembrane</keyword>
<dbReference type="PANTHER" id="PTHR24064">
    <property type="entry name" value="SOLUTE CARRIER FAMILY 22 MEMBER"/>
    <property type="match status" value="1"/>
</dbReference>
<evidence type="ECO:0000256" key="3">
    <source>
        <dbReference type="ARBA" id="ARBA00022989"/>
    </source>
</evidence>
<dbReference type="Pfam" id="PF00083">
    <property type="entry name" value="Sugar_tr"/>
    <property type="match status" value="1"/>
</dbReference>
<accession>A0A0L7KYX8</accession>
<dbReference type="GO" id="GO:0016020">
    <property type="term" value="C:membrane"/>
    <property type="evidence" value="ECO:0007669"/>
    <property type="project" value="UniProtKB-SubCell"/>
</dbReference>
<evidence type="ECO:0000313" key="7">
    <source>
        <dbReference type="Proteomes" id="UP000037510"/>
    </source>
</evidence>
<protein>
    <submittedName>
        <fullName evidence="6">Organic cation transporter</fullName>
    </submittedName>
</protein>
<dbReference type="GO" id="GO:0022857">
    <property type="term" value="F:transmembrane transporter activity"/>
    <property type="evidence" value="ECO:0007669"/>
    <property type="project" value="InterPro"/>
</dbReference>
<keyword evidence="3 5" id="KW-1133">Transmembrane helix</keyword>
<dbReference type="InterPro" id="IPR005828">
    <property type="entry name" value="MFS_sugar_transport-like"/>
</dbReference>
<dbReference type="InterPro" id="IPR036259">
    <property type="entry name" value="MFS_trans_sf"/>
</dbReference>
<dbReference type="Proteomes" id="UP000037510">
    <property type="component" value="Unassembled WGS sequence"/>
</dbReference>
<evidence type="ECO:0000256" key="4">
    <source>
        <dbReference type="ARBA" id="ARBA00023136"/>
    </source>
</evidence>
<reference evidence="6 7" key="1">
    <citation type="journal article" date="2015" name="Genome Biol. Evol.">
        <title>The genome of winter moth (Operophtera brumata) provides a genomic perspective on sexual dimorphism and phenology.</title>
        <authorList>
            <person name="Derks M.F."/>
            <person name="Smit S."/>
            <person name="Salis L."/>
            <person name="Schijlen E."/>
            <person name="Bossers A."/>
            <person name="Mateman C."/>
            <person name="Pijl A.S."/>
            <person name="de Ridder D."/>
            <person name="Groenen M.A."/>
            <person name="Visser M.E."/>
            <person name="Megens H.J."/>
        </authorList>
    </citation>
    <scope>NUCLEOTIDE SEQUENCE [LARGE SCALE GENOMIC DNA]</scope>
    <source>
        <strain evidence="6">WM2013NL</strain>
        <tissue evidence="6">Head and thorax</tissue>
    </source>
</reference>